<proteinExistence type="predicted"/>
<dbReference type="Proteomes" id="UP000094313">
    <property type="component" value="Chromosome"/>
</dbReference>
<dbReference type="RefSeq" id="WP_069379067.1">
    <property type="nucleotide sequence ID" value="NZ_CP017141.1"/>
</dbReference>
<dbReference type="KEGG" id="psty:BFS30_09490"/>
<dbReference type="AlphaFoldDB" id="A0A1D7QFF5"/>
<organism evidence="1 2">
    <name type="scientific">Pedobacter steynii</name>
    <dbReference type="NCBI Taxonomy" id="430522"/>
    <lineage>
        <taxon>Bacteria</taxon>
        <taxon>Pseudomonadati</taxon>
        <taxon>Bacteroidota</taxon>
        <taxon>Sphingobacteriia</taxon>
        <taxon>Sphingobacteriales</taxon>
        <taxon>Sphingobacteriaceae</taxon>
        <taxon>Pedobacter</taxon>
    </lineage>
</organism>
<gene>
    <name evidence="1" type="ORF">BFS30_09490</name>
</gene>
<keyword evidence="2" id="KW-1185">Reference proteome</keyword>
<reference evidence="1 2" key="1">
    <citation type="submission" date="2016-08" db="EMBL/GenBank/DDBJ databases">
        <authorList>
            <person name="Seilhamer J.J."/>
        </authorList>
    </citation>
    <scope>NUCLEOTIDE SEQUENCE [LARGE SCALE GENOMIC DNA]</scope>
    <source>
        <strain evidence="1 2">DX4</strain>
    </source>
</reference>
<dbReference type="EMBL" id="CP017141">
    <property type="protein sequence ID" value="AOM77377.1"/>
    <property type="molecule type" value="Genomic_DNA"/>
</dbReference>
<evidence type="ECO:0000313" key="1">
    <source>
        <dbReference type="EMBL" id="AOM77377.1"/>
    </source>
</evidence>
<sequence length="93" mass="10435">MILLTPFSIANKKRFDHGKLVVELGTRRQWINAIIASEFKPDVIASLVNLLSRSLPKMYKSIYAGEASPVYKSLAGVEIRNALPTTFLAIRFK</sequence>
<evidence type="ECO:0000313" key="2">
    <source>
        <dbReference type="Proteomes" id="UP000094313"/>
    </source>
</evidence>
<accession>A0A1D7QFF5</accession>
<name>A0A1D7QFF5_9SPHI</name>
<protein>
    <submittedName>
        <fullName evidence="1">Uncharacterized protein</fullName>
    </submittedName>
</protein>